<evidence type="ECO:0000313" key="3">
    <source>
        <dbReference type="Proteomes" id="UP000230742"/>
    </source>
</evidence>
<proteinExistence type="predicted"/>
<feature type="compositionally biased region" description="Basic residues" evidence="1">
    <location>
        <begin position="49"/>
        <end position="59"/>
    </location>
</feature>
<evidence type="ECO:0000256" key="1">
    <source>
        <dbReference type="SAM" id="MobiDB-lite"/>
    </source>
</evidence>
<sequence length="77" mass="8954">MHGKSGCFAMQKSRFRNAKSKLLFFKEIIFTKSRLLLSLLLKLLEKSRKTRNSTQHPHKNNTPAPHKPFNAYAPPFK</sequence>
<name>A0A2D3LMF3_PREIN</name>
<dbReference type="AlphaFoldDB" id="A0A2D3LMF3"/>
<accession>A0A2D3LMF3</accession>
<organism evidence="2 3">
    <name type="scientific">Prevotella intermedia</name>
    <dbReference type="NCBI Taxonomy" id="28131"/>
    <lineage>
        <taxon>Bacteria</taxon>
        <taxon>Pseudomonadati</taxon>
        <taxon>Bacteroidota</taxon>
        <taxon>Bacteroidia</taxon>
        <taxon>Bacteroidales</taxon>
        <taxon>Prevotellaceae</taxon>
        <taxon>Prevotella</taxon>
    </lineage>
</organism>
<dbReference type="Proteomes" id="UP000230742">
    <property type="component" value="Chromosome 2"/>
</dbReference>
<dbReference type="EMBL" id="CP024728">
    <property type="protein sequence ID" value="ATV31768.1"/>
    <property type="molecule type" value="Genomic_DNA"/>
</dbReference>
<gene>
    <name evidence="2" type="ORF">CTM46_09555</name>
</gene>
<protein>
    <submittedName>
        <fullName evidence="2">Uncharacterized protein</fullName>
    </submittedName>
</protein>
<evidence type="ECO:0000313" key="2">
    <source>
        <dbReference type="EMBL" id="ATV31768.1"/>
    </source>
</evidence>
<reference evidence="2 3" key="1">
    <citation type="submission" date="2017-11" db="EMBL/GenBank/DDBJ databases">
        <title>Genome sequencing of Prevotella intermedia KCOM 1949.</title>
        <authorList>
            <person name="Kook J.-K."/>
            <person name="Park S.-N."/>
            <person name="Lim Y.K."/>
        </authorList>
    </citation>
    <scope>NUCLEOTIDE SEQUENCE [LARGE SCALE GENOMIC DNA]</scope>
    <source>
        <strain evidence="2 3">KCOM 1949</strain>
    </source>
</reference>
<feature type="region of interest" description="Disordered" evidence="1">
    <location>
        <begin position="49"/>
        <end position="77"/>
    </location>
</feature>